<reference evidence="1 2" key="1">
    <citation type="submission" date="2013-09" db="EMBL/GenBank/DDBJ databases">
        <title>Whole genome shotgun sequence of Novosphingobium tardaugens NBRC 16725.</title>
        <authorList>
            <person name="Isaki S."/>
            <person name="Hosoyama A."/>
            <person name="Tsuchikane K."/>
            <person name="Katsumata H."/>
            <person name="Ando Y."/>
            <person name="Yamazaki S."/>
            <person name="Fujita N."/>
        </authorList>
    </citation>
    <scope>NUCLEOTIDE SEQUENCE [LARGE SCALE GENOMIC DNA]</scope>
    <source>
        <strain evidence="1 2">NBRC 16725</strain>
    </source>
</reference>
<gene>
    <name evidence="1" type="ORF">NT2_12_01450</name>
</gene>
<accession>U2YQE9</accession>
<evidence type="ECO:0000313" key="2">
    <source>
        <dbReference type="Proteomes" id="UP000016568"/>
    </source>
</evidence>
<dbReference type="Proteomes" id="UP000016568">
    <property type="component" value="Unassembled WGS sequence"/>
</dbReference>
<proteinExistence type="predicted"/>
<keyword evidence="2" id="KW-1185">Reference proteome</keyword>
<organism evidence="1 2">
    <name type="scientific">Caenibius tardaugens NBRC 16725</name>
    <dbReference type="NCBI Taxonomy" id="1219035"/>
    <lineage>
        <taxon>Bacteria</taxon>
        <taxon>Pseudomonadati</taxon>
        <taxon>Pseudomonadota</taxon>
        <taxon>Alphaproteobacteria</taxon>
        <taxon>Sphingomonadales</taxon>
        <taxon>Erythrobacteraceae</taxon>
        <taxon>Caenibius</taxon>
    </lineage>
</organism>
<dbReference type="EMBL" id="BASZ01000012">
    <property type="protein sequence ID" value="GAD50887.1"/>
    <property type="molecule type" value="Genomic_DNA"/>
</dbReference>
<name>U2YQE9_9SPHN</name>
<protein>
    <submittedName>
        <fullName evidence="1">Uncharacterized protein</fullName>
    </submittedName>
</protein>
<evidence type="ECO:0000313" key="1">
    <source>
        <dbReference type="EMBL" id="GAD50887.1"/>
    </source>
</evidence>
<comment type="caution">
    <text evidence="1">The sequence shown here is derived from an EMBL/GenBank/DDBJ whole genome shotgun (WGS) entry which is preliminary data.</text>
</comment>
<dbReference type="AlphaFoldDB" id="U2YQE9"/>
<sequence>MHWRVTKRLPAASENGRRHIIIQMEKGEENNFILESSPAVTRLPDGAFRIDETGEIIRTAGLIVVSPAASAPAIISWHTLPHNDCLVPPLHAWHARKRDSP</sequence>